<dbReference type="GO" id="GO:0005737">
    <property type="term" value="C:cytoplasm"/>
    <property type="evidence" value="ECO:0007669"/>
    <property type="project" value="TreeGrafter"/>
</dbReference>
<feature type="active site" evidence="5">
    <location>
        <position position="262"/>
    </location>
</feature>
<sequence>MTMQNGMAGGVAADDLDGLRAAFETLSAGFAAERYPALEVRRDRLDRLWDALDRYADRLCDALGSDFGYRSPRQSYFADVATTGKFIRLTRRGVRRWMKPERRSVEFLFALFGASARVEYQPLGVVGILSPWNIPVNLTLTPLAGVLAAGNRALVKPSEHTPATAEVMSEMLRSAFAPDEVGVVTGGVETGRAFSRLPLDHLVFTGGEAIARHIMRDAADNLTPLTLELGGKSPVIVGRSADLDLAVRRIAFGKVFNAGQVCLAPDYVFVHRADLERFVQSMQRELARTLPAGADDPDFVSVINDRQGDRIRRYIGEAEAAGVRVLCAAKPGSDGSNRIPITLMVDPPDQLAVSREEIFGPILVIRGYESIDEVLAYINARPRALALYYFGRDAAEQRQVISGTASGGVTVNDVIMHYTIDDLPFGGVGASGMGAYHGFDGFRQFSHARAIYRQAGVDLGRVIRPPYGKLFDRFSRYTMSGK</sequence>
<proteinExistence type="inferred from homology"/>
<dbReference type="GO" id="GO:0006081">
    <property type="term" value="P:aldehyde metabolic process"/>
    <property type="evidence" value="ECO:0007669"/>
    <property type="project" value="InterPro"/>
</dbReference>
<dbReference type="EMBL" id="QICN01000002">
    <property type="protein sequence ID" value="PXV70156.1"/>
    <property type="molecule type" value="Genomic_DNA"/>
</dbReference>
<accession>A0A318EHM9</accession>
<evidence type="ECO:0000256" key="2">
    <source>
        <dbReference type="ARBA" id="ARBA00023002"/>
    </source>
</evidence>
<comment type="caution">
    <text evidence="9">The sequence shown here is derived from an EMBL/GenBank/DDBJ whole genome shotgun (WGS) entry which is preliminary data.</text>
</comment>
<dbReference type="PIRSF" id="PIRSF036492">
    <property type="entry name" value="ALDH"/>
    <property type="match status" value="1"/>
</dbReference>
<feature type="active site" evidence="5 6">
    <location>
        <position position="228"/>
    </location>
</feature>
<dbReference type="PROSITE" id="PS00687">
    <property type="entry name" value="ALDEHYDE_DEHYDR_GLU"/>
    <property type="match status" value="1"/>
</dbReference>
<feature type="domain" description="Aldehyde dehydrogenase" evidence="8">
    <location>
        <begin position="19"/>
        <end position="450"/>
    </location>
</feature>
<dbReference type="InterPro" id="IPR012394">
    <property type="entry name" value="Aldehyde_DH_NAD(P)"/>
</dbReference>
<evidence type="ECO:0000313" key="10">
    <source>
        <dbReference type="Proteomes" id="UP000248330"/>
    </source>
</evidence>
<dbReference type="CDD" id="cd07133">
    <property type="entry name" value="ALDH_CALDH_CalB"/>
    <property type="match status" value="1"/>
</dbReference>
<reference evidence="9 10" key="1">
    <citation type="submission" date="2018-04" db="EMBL/GenBank/DDBJ databases">
        <title>Genomic Encyclopedia of Type Strains, Phase IV (KMG-IV): sequencing the most valuable type-strain genomes for metagenomic binning, comparative biology and taxonomic classification.</title>
        <authorList>
            <person name="Goeker M."/>
        </authorList>
    </citation>
    <scope>NUCLEOTIDE SEQUENCE [LARGE SCALE GENOMIC DNA]</scope>
    <source>
        <strain evidence="9 10">DSM 104150</strain>
    </source>
</reference>
<dbReference type="AlphaFoldDB" id="A0A318EHM9"/>
<gene>
    <name evidence="9" type="ORF">C8D93_1028</name>
</gene>
<dbReference type="InterPro" id="IPR016160">
    <property type="entry name" value="Ald_DH_CS_CYS"/>
</dbReference>
<dbReference type="PANTHER" id="PTHR43570:SF20">
    <property type="entry name" value="ALDEHYDE DEHYDROGENASE ALDX-RELATED"/>
    <property type="match status" value="1"/>
</dbReference>
<dbReference type="SUPFAM" id="SSF53720">
    <property type="entry name" value="ALDH-like"/>
    <property type="match status" value="1"/>
</dbReference>
<dbReference type="Pfam" id="PF00171">
    <property type="entry name" value="Aldedh"/>
    <property type="match status" value="1"/>
</dbReference>
<keyword evidence="2 4" id="KW-0560">Oxidoreductase</keyword>
<organism evidence="9 10">
    <name type="scientific">Sinimarinibacterium flocculans</name>
    <dbReference type="NCBI Taxonomy" id="985250"/>
    <lineage>
        <taxon>Bacteria</taxon>
        <taxon>Pseudomonadati</taxon>
        <taxon>Pseudomonadota</taxon>
        <taxon>Gammaproteobacteria</taxon>
        <taxon>Nevskiales</taxon>
        <taxon>Nevskiaceae</taxon>
        <taxon>Sinimarinibacterium</taxon>
    </lineage>
</organism>
<dbReference type="Gene3D" id="3.40.605.10">
    <property type="entry name" value="Aldehyde Dehydrogenase, Chain A, domain 1"/>
    <property type="match status" value="1"/>
</dbReference>
<dbReference type="InterPro" id="IPR016162">
    <property type="entry name" value="Ald_DH_N"/>
</dbReference>
<evidence type="ECO:0000256" key="4">
    <source>
        <dbReference type="PIRNR" id="PIRNR036492"/>
    </source>
</evidence>
<dbReference type="Gene3D" id="3.40.309.10">
    <property type="entry name" value="Aldehyde Dehydrogenase, Chain A, domain 2"/>
    <property type="match status" value="1"/>
</dbReference>
<evidence type="ECO:0000256" key="3">
    <source>
        <dbReference type="ARBA" id="ARBA00023027"/>
    </source>
</evidence>
<dbReference type="Proteomes" id="UP000248330">
    <property type="component" value="Unassembled WGS sequence"/>
</dbReference>
<dbReference type="InterPro" id="IPR029510">
    <property type="entry name" value="Ald_DH_CS_GLU"/>
</dbReference>
<protein>
    <recommendedName>
        <fullName evidence="4">Aldehyde dehydrogenase</fullName>
    </recommendedName>
</protein>
<dbReference type="PANTHER" id="PTHR43570">
    <property type="entry name" value="ALDEHYDE DEHYDROGENASE"/>
    <property type="match status" value="1"/>
</dbReference>
<name>A0A318EHM9_9GAMM</name>
<comment type="similarity">
    <text evidence="1 4 7">Belongs to the aldehyde dehydrogenase family.</text>
</comment>
<dbReference type="PROSITE" id="PS00070">
    <property type="entry name" value="ALDEHYDE_DEHYDR_CYS"/>
    <property type="match status" value="1"/>
</dbReference>
<evidence type="ECO:0000313" key="9">
    <source>
        <dbReference type="EMBL" id="PXV70156.1"/>
    </source>
</evidence>
<evidence type="ECO:0000256" key="1">
    <source>
        <dbReference type="ARBA" id="ARBA00009986"/>
    </source>
</evidence>
<keyword evidence="10" id="KW-1185">Reference proteome</keyword>
<dbReference type="GO" id="GO:0004029">
    <property type="term" value="F:aldehyde dehydrogenase (NAD+) activity"/>
    <property type="evidence" value="ECO:0007669"/>
    <property type="project" value="TreeGrafter"/>
</dbReference>
<dbReference type="InterPro" id="IPR016161">
    <property type="entry name" value="Ald_DH/histidinol_DH"/>
</dbReference>
<keyword evidence="3" id="KW-0520">NAD</keyword>
<dbReference type="InterPro" id="IPR016163">
    <property type="entry name" value="Ald_DH_C"/>
</dbReference>
<evidence type="ECO:0000256" key="7">
    <source>
        <dbReference type="RuleBase" id="RU003345"/>
    </source>
</evidence>
<evidence type="ECO:0000259" key="8">
    <source>
        <dbReference type="Pfam" id="PF00171"/>
    </source>
</evidence>
<evidence type="ECO:0000256" key="5">
    <source>
        <dbReference type="PIRSR" id="PIRSR036492-1"/>
    </source>
</evidence>
<dbReference type="InterPro" id="IPR015590">
    <property type="entry name" value="Aldehyde_DH_dom"/>
</dbReference>
<evidence type="ECO:0000256" key="6">
    <source>
        <dbReference type="PROSITE-ProRule" id="PRU10007"/>
    </source>
</evidence>